<proteinExistence type="predicted"/>
<name>A0A812S292_SYMPI</name>
<feature type="non-terminal residue" evidence="1">
    <location>
        <position position="1"/>
    </location>
</feature>
<protein>
    <submittedName>
        <fullName evidence="1">Wif1 protein</fullName>
    </submittedName>
</protein>
<dbReference type="Proteomes" id="UP000649617">
    <property type="component" value="Unassembled WGS sequence"/>
</dbReference>
<comment type="caution">
    <text evidence="1">The sequence shown here is derived from an EMBL/GenBank/DDBJ whole genome shotgun (WGS) entry which is preliminary data.</text>
</comment>
<gene>
    <name evidence="1" type="primary">wif1</name>
    <name evidence="1" type="ORF">SPIL2461_LOCUS11653</name>
</gene>
<evidence type="ECO:0000313" key="1">
    <source>
        <dbReference type="EMBL" id="CAE7464596.1"/>
    </source>
</evidence>
<accession>A0A812S292</accession>
<organism evidence="1 2">
    <name type="scientific">Symbiodinium pilosum</name>
    <name type="common">Dinoflagellate</name>
    <dbReference type="NCBI Taxonomy" id="2952"/>
    <lineage>
        <taxon>Eukaryota</taxon>
        <taxon>Sar</taxon>
        <taxon>Alveolata</taxon>
        <taxon>Dinophyceae</taxon>
        <taxon>Suessiales</taxon>
        <taxon>Symbiodiniaceae</taxon>
        <taxon>Symbiodinium</taxon>
    </lineage>
</organism>
<feature type="non-terminal residue" evidence="1">
    <location>
        <position position="128"/>
    </location>
</feature>
<keyword evidence="2" id="KW-1185">Reference proteome</keyword>
<evidence type="ECO:0000313" key="2">
    <source>
        <dbReference type="Proteomes" id="UP000649617"/>
    </source>
</evidence>
<dbReference type="AlphaFoldDB" id="A0A812S292"/>
<reference evidence="1" key="1">
    <citation type="submission" date="2021-02" db="EMBL/GenBank/DDBJ databases">
        <authorList>
            <person name="Dougan E. K."/>
            <person name="Rhodes N."/>
            <person name="Thang M."/>
            <person name="Chan C."/>
        </authorList>
    </citation>
    <scope>NUCLEOTIDE SEQUENCE</scope>
</reference>
<sequence>LQQVRLFAQPPAPLAEELTAALHVADPKDVARQFRLFPTVAGLWHLRGEAILQEDVVIPFRSWPFEVLGGTTSAQRSFSVQPSRVITGISFDVPIFAFDLYENPAETGMDIFRLKMMGGYEERLAFEP</sequence>
<dbReference type="EMBL" id="CAJNIZ010022869">
    <property type="protein sequence ID" value="CAE7464596.1"/>
    <property type="molecule type" value="Genomic_DNA"/>
</dbReference>